<accession>A0A382VW37</accession>
<gene>
    <name evidence="2" type="ORF">METZ01_LOCUS403528</name>
</gene>
<evidence type="ECO:0000259" key="1">
    <source>
        <dbReference type="Pfam" id="PF12770"/>
    </source>
</evidence>
<feature type="domain" description="CHAT" evidence="1">
    <location>
        <begin position="80"/>
        <end position="267"/>
    </location>
</feature>
<dbReference type="InterPro" id="IPR024983">
    <property type="entry name" value="CHAT_dom"/>
</dbReference>
<dbReference type="Pfam" id="PF12770">
    <property type="entry name" value="CHAT"/>
    <property type="match status" value="1"/>
</dbReference>
<organism evidence="2">
    <name type="scientific">marine metagenome</name>
    <dbReference type="NCBI Taxonomy" id="408172"/>
    <lineage>
        <taxon>unclassified sequences</taxon>
        <taxon>metagenomes</taxon>
        <taxon>ecological metagenomes</taxon>
    </lineage>
</organism>
<feature type="non-terminal residue" evidence="2">
    <location>
        <position position="1"/>
    </location>
</feature>
<evidence type="ECO:0000313" key="2">
    <source>
        <dbReference type="EMBL" id="SVD50674.1"/>
    </source>
</evidence>
<feature type="non-terminal residue" evidence="2">
    <location>
        <position position="282"/>
    </location>
</feature>
<sequence length="282" mass="30919">LSDPKPLSSSDTQNLLSKTEALLSYLTSEDHIFIWVLRHDAMHMINVEIGIQELEELVMDLRFALEPSDSDILDFDTKQAYVLYDKIFAPIKPYIDGVKHLIIVPDGPLESIPFSVLVTKPPTEEVNALNNYKNIPWLGLEYAFTTLPSVSSLRAFRVFSKRGQEEKTHPFIAFGDPILEGTPSGERGPSLASLFNRGAVANVDEVKKLSSLPETADELRQIADSLGADETALFLGKKATEKIVKSTDLSGSKVIAFATHGLISGEITGMAEPGLILTPPEI</sequence>
<proteinExistence type="predicted"/>
<protein>
    <recommendedName>
        <fullName evidence="1">CHAT domain-containing protein</fullName>
    </recommendedName>
</protein>
<reference evidence="2" key="1">
    <citation type="submission" date="2018-05" db="EMBL/GenBank/DDBJ databases">
        <authorList>
            <person name="Lanie J.A."/>
            <person name="Ng W.-L."/>
            <person name="Kazmierczak K.M."/>
            <person name="Andrzejewski T.M."/>
            <person name="Davidsen T.M."/>
            <person name="Wayne K.J."/>
            <person name="Tettelin H."/>
            <person name="Glass J.I."/>
            <person name="Rusch D."/>
            <person name="Podicherti R."/>
            <person name="Tsui H.-C.T."/>
            <person name="Winkler M.E."/>
        </authorList>
    </citation>
    <scope>NUCLEOTIDE SEQUENCE</scope>
</reference>
<dbReference type="EMBL" id="UINC01155052">
    <property type="protein sequence ID" value="SVD50674.1"/>
    <property type="molecule type" value="Genomic_DNA"/>
</dbReference>
<dbReference type="AlphaFoldDB" id="A0A382VW37"/>
<name>A0A382VW37_9ZZZZ</name>